<dbReference type="GO" id="GO:0000981">
    <property type="term" value="F:DNA-binding transcription factor activity, RNA polymerase II-specific"/>
    <property type="evidence" value="ECO:0007669"/>
    <property type="project" value="InterPro"/>
</dbReference>
<dbReference type="GO" id="GO:0008270">
    <property type="term" value="F:zinc ion binding"/>
    <property type="evidence" value="ECO:0007669"/>
    <property type="project" value="InterPro"/>
</dbReference>
<feature type="domain" description="Zn(2)-C6 fungal-type" evidence="3">
    <location>
        <begin position="26"/>
        <end position="56"/>
    </location>
</feature>
<reference evidence="6" key="1">
    <citation type="submission" date="2010-07" db="EMBL/GenBank/DDBJ databases">
        <title>The genome sequence of Gaeumannomyces graminis var. tritici strain R3-111a-1.</title>
        <authorList>
            <consortium name="The Broad Institute Genome Sequencing Platform"/>
            <person name="Ma L.-J."/>
            <person name="Dead R."/>
            <person name="Young S."/>
            <person name="Zeng Q."/>
            <person name="Koehrsen M."/>
            <person name="Alvarado L."/>
            <person name="Berlin A."/>
            <person name="Chapman S.B."/>
            <person name="Chen Z."/>
            <person name="Freedman E."/>
            <person name="Gellesch M."/>
            <person name="Goldberg J."/>
            <person name="Griggs A."/>
            <person name="Gujja S."/>
            <person name="Heilman E.R."/>
            <person name="Heiman D."/>
            <person name="Hepburn T."/>
            <person name="Howarth C."/>
            <person name="Jen D."/>
            <person name="Larson L."/>
            <person name="Mehta T."/>
            <person name="Neiman D."/>
            <person name="Pearson M."/>
            <person name="Roberts A."/>
            <person name="Saif S."/>
            <person name="Shea T."/>
            <person name="Shenoy N."/>
            <person name="Sisk P."/>
            <person name="Stolte C."/>
            <person name="Sykes S."/>
            <person name="Walk T."/>
            <person name="White J."/>
            <person name="Yandava C."/>
            <person name="Haas B."/>
            <person name="Nusbaum C."/>
            <person name="Birren B."/>
        </authorList>
    </citation>
    <scope>NUCLEOTIDE SEQUENCE [LARGE SCALE GENOMIC DNA]</scope>
    <source>
        <strain evidence="6">R3-111a-1</strain>
    </source>
</reference>
<feature type="compositionally biased region" description="Basic residues" evidence="2">
    <location>
        <begin position="521"/>
        <end position="533"/>
    </location>
</feature>
<sequence length="695" mass="72893">MAPIEAADGPPPPVARRRTHRKSRFGCTYCKGRRIKCDELRPACSNCLIRGLICSLSMAGSTPAPGPAAPGPADGSAPPPSVTVPAPLVFADALPPIRSPQQQSQQPMSGGAPSFGLFPLGSLGTLALAASSPRAALGQPDGGPPSAGAPHPPNSAGLVGGGPPPPFHSPIDRRVSLASGTFSAGGFMSAGGGGAGGSLDMTDLELFHHFVTFTAVTFGHARTIQRFWAITAPQTGFSHPFVLHAILAVAGLHMVQLAADPARRQMLRRKVDEHWDVSLRLATPLLGDFNDGNSDALHVFTSLTCLYIFARGPQPGSFLLFDAEPPPPPPPSAQDVAGPGGGGVEGGVHDSDGLTAGGAVAGSVSSHGDYGMTAAAVAAAVAAAQGASSTEEWLVFFRGLRSVMKATKTAQQAHGGGGGGGGGLGPREEKKSWGLIDQMFGPDATAEDMEHDEHMLDSDDGEDEDMADAEDSKDHLQQGGHGHGHGHGHHHHHHSHHNHHQYHDGSSVNDGSSIGDLPHISHPHPSLRRRRSRRESSHLGSDNSSGVGIGIGSSSGGGGGFAARSEPMRDLRDVIRQQVAAGDPDRDVYASAFAALATSFATVFDADMNPRHRSAQVVFGWMYHVSDDFVARARNRRPVALAIFAHFVVLLRVLELGWMTRGWPEHLIAGIYDALSPAERLWIRWPMERVGWLPG</sequence>
<reference evidence="5" key="4">
    <citation type="journal article" date="2015" name="G3 (Bethesda)">
        <title>Genome sequences of three phytopathogenic species of the Magnaporthaceae family of fungi.</title>
        <authorList>
            <person name="Okagaki L.H."/>
            <person name="Nunes C.C."/>
            <person name="Sailsbery J."/>
            <person name="Clay B."/>
            <person name="Brown D."/>
            <person name="John T."/>
            <person name="Oh Y."/>
            <person name="Young N."/>
            <person name="Fitzgerald M."/>
            <person name="Haas B.J."/>
            <person name="Zeng Q."/>
            <person name="Young S."/>
            <person name="Adiconis X."/>
            <person name="Fan L."/>
            <person name="Levin J.Z."/>
            <person name="Mitchell T.K."/>
            <person name="Okubara P.A."/>
            <person name="Farman M.L."/>
            <person name="Kohn L.M."/>
            <person name="Birren B."/>
            <person name="Ma L.-J."/>
            <person name="Dean R.A."/>
        </authorList>
    </citation>
    <scope>NUCLEOTIDE SEQUENCE</scope>
    <source>
        <strain evidence="5">R3-111a-1</strain>
    </source>
</reference>
<dbReference type="SMART" id="SM00066">
    <property type="entry name" value="GAL4"/>
    <property type="match status" value="1"/>
</dbReference>
<dbReference type="PROSITE" id="PS50048">
    <property type="entry name" value="ZN2_CY6_FUNGAL_2"/>
    <property type="match status" value="1"/>
</dbReference>
<dbReference type="EMBL" id="GL385403">
    <property type="protein sequence ID" value="EJT69801.1"/>
    <property type="molecule type" value="Genomic_DNA"/>
</dbReference>
<accession>J3PGQ5</accession>
<feature type="region of interest" description="Disordered" evidence="2">
    <location>
        <begin position="408"/>
        <end position="429"/>
    </location>
</feature>
<feature type="region of interest" description="Disordered" evidence="2">
    <location>
        <begin position="133"/>
        <end position="173"/>
    </location>
</feature>
<dbReference type="STRING" id="644352.J3PGQ5"/>
<dbReference type="SUPFAM" id="SSF57701">
    <property type="entry name" value="Zn2/Cys6 DNA-binding domain"/>
    <property type="match status" value="1"/>
</dbReference>
<keyword evidence="6" id="KW-1185">Reference proteome</keyword>
<dbReference type="RefSeq" id="XP_009228849.1">
    <property type="nucleotide sequence ID" value="XM_009230585.1"/>
</dbReference>
<reference evidence="5" key="5">
    <citation type="submission" date="2018-04" db="UniProtKB">
        <authorList>
            <consortium name="EnsemblFungi"/>
        </authorList>
    </citation>
    <scope>IDENTIFICATION</scope>
    <source>
        <strain evidence="5">R3-111a-1</strain>
    </source>
</reference>
<evidence type="ECO:0000256" key="1">
    <source>
        <dbReference type="ARBA" id="ARBA00023242"/>
    </source>
</evidence>
<evidence type="ECO:0000313" key="4">
    <source>
        <dbReference type="EMBL" id="EJT69801.1"/>
    </source>
</evidence>
<dbReference type="CDD" id="cd00067">
    <property type="entry name" value="GAL4"/>
    <property type="match status" value="1"/>
</dbReference>
<dbReference type="AlphaFoldDB" id="J3PGQ5"/>
<feature type="compositionally biased region" description="Acidic residues" evidence="2">
    <location>
        <begin position="458"/>
        <end position="469"/>
    </location>
</feature>
<dbReference type="PROSITE" id="PS00463">
    <property type="entry name" value="ZN2_CY6_FUNGAL_1"/>
    <property type="match status" value="1"/>
</dbReference>
<dbReference type="PANTHER" id="PTHR47657:SF7">
    <property type="entry name" value="STEROL REGULATORY ELEMENT-BINDING PROTEIN ECM22"/>
    <property type="match status" value="1"/>
</dbReference>
<feature type="region of interest" description="Disordered" evidence="2">
    <location>
        <begin position="61"/>
        <end position="86"/>
    </location>
</feature>
<feature type="region of interest" description="Disordered" evidence="2">
    <location>
        <begin position="443"/>
        <end position="565"/>
    </location>
</feature>
<dbReference type="Proteomes" id="UP000006039">
    <property type="component" value="Unassembled WGS sequence"/>
</dbReference>
<dbReference type="Gene3D" id="4.10.240.10">
    <property type="entry name" value="Zn(2)-C6 fungal-type DNA-binding domain"/>
    <property type="match status" value="1"/>
</dbReference>
<feature type="compositionally biased region" description="Gly residues" evidence="2">
    <location>
        <begin position="414"/>
        <end position="425"/>
    </location>
</feature>
<evidence type="ECO:0000256" key="2">
    <source>
        <dbReference type="SAM" id="MobiDB-lite"/>
    </source>
</evidence>
<organism evidence="4">
    <name type="scientific">Gaeumannomyces tritici (strain R3-111a-1)</name>
    <name type="common">Wheat and barley take-all root rot fungus</name>
    <name type="synonym">Gaeumannomyces graminis var. tritici</name>
    <dbReference type="NCBI Taxonomy" id="644352"/>
    <lineage>
        <taxon>Eukaryota</taxon>
        <taxon>Fungi</taxon>
        <taxon>Dikarya</taxon>
        <taxon>Ascomycota</taxon>
        <taxon>Pezizomycotina</taxon>
        <taxon>Sordariomycetes</taxon>
        <taxon>Sordariomycetidae</taxon>
        <taxon>Magnaporthales</taxon>
        <taxon>Magnaporthaceae</taxon>
        <taxon>Gaeumannomyces</taxon>
    </lineage>
</organism>
<evidence type="ECO:0000313" key="5">
    <source>
        <dbReference type="EnsemblFungi" id="EJT69801"/>
    </source>
</evidence>
<dbReference type="InterPro" id="IPR001138">
    <property type="entry name" value="Zn2Cys6_DnaBD"/>
</dbReference>
<dbReference type="OrthoDB" id="416217at2759"/>
<feature type="compositionally biased region" description="Basic residues" evidence="2">
    <location>
        <begin position="482"/>
        <end position="500"/>
    </location>
</feature>
<evidence type="ECO:0000313" key="6">
    <source>
        <dbReference type="Proteomes" id="UP000006039"/>
    </source>
</evidence>
<proteinExistence type="predicted"/>
<dbReference type="eggNOG" id="ENOG502QRM1">
    <property type="taxonomic scope" value="Eukaryota"/>
</dbReference>
<reference evidence="4" key="3">
    <citation type="submission" date="2010-09" db="EMBL/GenBank/DDBJ databases">
        <title>Annotation of Gaeumannomyces graminis var. tritici R3-111a-1.</title>
        <authorList>
            <consortium name="The Broad Institute Genome Sequencing Platform"/>
            <person name="Ma L.-J."/>
            <person name="Dead R."/>
            <person name="Young S.K."/>
            <person name="Zeng Q."/>
            <person name="Gargeya S."/>
            <person name="Fitzgerald M."/>
            <person name="Haas B."/>
            <person name="Abouelleil A."/>
            <person name="Alvarado L."/>
            <person name="Arachchi H.M."/>
            <person name="Berlin A."/>
            <person name="Brown A."/>
            <person name="Chapman S.B."/>
            <person name="Chen Z."/>
            <person name="Dunbar C."/>
            <person name="Freedman E."/>
            <person name="Gearin G."/>
            <person name="Gellesch M."/>
            <person name="Goldberg J."/>
            <person name="Griggs A."/>
            <person name="Gujja S."/>
            <person name="Heiman D."/>
            <person name="Howarth C."/>
            <person name="Larson L."/>
            <person name="Lui A."/>
            <person name="MacDonald P.J.P."/>
            <person name="Mehta T."/>
            <person name="Montmayeur A."/>
            <person name="Murphy C."/>
            <person name="Neiman D."/>
            <person name="Pearson M."/>
            <person name="Priest M."/>
            <person name="Roberts A."/>
            <person name="Saif S."/>
            <person name="Shea T."/>
            <person name="Shenoy N."/>
            <person name="Sisk P."/>
            <person name="Stolte C."/>
            <person name="Sykes S."/>
            <person name="Yandava C."/>
            <person name="Wortman J."/>
            <person name="Nusbaum C."/>
            <person name="Birren B."/>
        </authorList>
    </citation>
    <scope>NUCLEOTIDE SEQUENCE</scope>
    <source>
        <strain evidence="4">R3-111a-1</strain>
    </source>
</reference>
<feature type="region of interest" description="Disordered" evidence="2">
    <location>
        <begin position="321"/>
        <end position="354"/>
    </location>
</feature>
<feature type="compositionally biased region" description="Gly residues" evidence="2">
    <location>
        <begin position="547"/>
        <end position="561"/>
    </location>
</feature>
<dbReference type="VEuPathDB" id="FungiDB:GGTG_12684"/>
<evidence type="ECO:0000259" key="3">
    <source>
        <dbReference type="PROSITE" id="PS50048"/>
    </source>
</evidence>
<dbReference type="PANTHER" id="PTHR47657">
    <property type="entry name" value="STEROL REGULATORY ELEMENT-BINDING PROTEIN ECM22"/>
    <property type="match status" value="1"/>
</dbReference>
<gene>
    <name evidence="5" type="primary">20353142</name>
    <name evidence="4" type="ORF">GGTG_12684</name>
</gene>
<dbReference type="EnsemblFungi" id="EJT69801">
    <property type="protein sequence ID" value="EJT69801"/>
    <property type="gene ID" value="GGTG_12684"/>
</dbReference>
<feature type="compositionally biased region" description="Low complexity" evidence="2">
    <location>
        <begin position="133"/>
        <end position="157"/>
    </location>
</feature>
<keyword evidence="1" id="KW-0539">Nucleus</keyword>
<dbReference type="GeneID" id="20353142"/>
<reference evidence="4" key="2">
    <citation type="submission" date="2010-07" db="EMBL/GenBank/DDBJ databases">
        <authorList>
            <consortium name="The Broad Institute Genome Sequencing Platform"/>
            <consortium name="Broad Institute Genome Sequencing Center for Infectious Disease"/>
            <person name="Ma L.-J."/>
            <person name="Dead R."/>
            <person name="Young S."/>
            <person name="Zeng Q."/>
            <person name="Koehrsen M."/>
            <person name="Alvarado L."/>
            <person name="Berlin A."/>
            <person name="Chapman S.B."/>
            <person name="Chen Z."/>
            <person name="Freedman E."/>
            <person name="Gellesch M."/>
            <person name="Goldberg J."/>
            <person name="Griggs A."/>
            <person name="Gujja S."/>
            <person name="Heilman E.R."/>
            <person name="Heiman D."/>
            <person name="Hepburn T."/>
            <person name="Howarth C."/>
            <person name="Jen D."/>
            <person name="Larson L."/>
            <person name="Mehta T."/>
            <person name="Neiman D."/>
            <person name="Pearson M."/>
            <person name="Roberts A."/>
            <person name="Saif S."/>
            <person name="Shea T."/>
            <person name="Shenoy N."/>
            <person name="Sisk P."/>
            <person name="Stolte C."/>
            <person name="Sykes S."/>
            <person name="Walk T."/>
            <person name="White J."/>
            <person name="Yandava C."/>
            <person name="Haas B."/>
            <person name="Nusbaum C."/>
            <person name="Birren B."/>
        </authorList>
    </citation>
    <scope>NUCLEOTIDE SEQUENCE</scope>
    <source>
        <strain evidence="4">R3-111a-1</strain>
    </source>
</reference>
<dbReference type="Pfam" id="PF00172">
    <property type="entry name" value="Zn_clus"/>
    <property type="match status" value="1"/>
</dbReference>
<name>J3PGQ5_GAET3</name>
<dbReference type="InterPro" id="IPR036864">
    <property type="entry name" value="Zn2-C6_fun-type_DNA-bd_sf"/>
</dbReference>
<dbReference type="HOGENOM" id="CLU_024934_1_1_1"/>
<protein>
    <recommendedName>
        <fullName evidence="3">Zn(2)-C6 fungal-type domain-containing protein</fullName>
    </recommendedName>
</protein>
<dbReference type="InterPro" id="IPR052400">
    <property type="entry name" value="Zn2-C6_fungal_TF"/>
</dbReference>